<sequence>MEFFTNDLLAARRTMAFSLGFHIIFASIGMVMPFFMAASHYLYLKTNNTVYLKLTKMWSKGVAILFATGAVTGTVLSFELGLLWPAFMKHAGPIFGMPFSWEGTAFFLEAIAIGIFFYGWNRIPKWVHWFSGLMVGISGLLSGIFIVAANSWMNTPAGFDWVNGKAINIDPVAAMFNKHWFQQALHMSLAAFVSVGFAVGGIHAYFYLKNKKTVLNAKALKIALTFGAIAAILQPFSGHLSAQKVAENQPLKLAAMEAHFKTERRASLVIGGIPNMETEKVDYAVKIPGGLSFLAFNSFDAEVKGLDHFPKEDWPPVLIVHVAFQIMVALGSLLILVGSIFLYYSYKLKRAPLPEWLLKTLIAFIPAGFLALEAGWTVTEVGRQPWIIYNIMRTKEAVSTVPGLGFHFLFFVVLYIIVGGACTYLLYRLIKSYQGDTNVD</sequence>
<dbReference type="RefSeq" id="WP_323575734.1">
    <property type="nucleotide sequence ID" value="NZ_JAYGJQ010000001.1"/>
</dbReference>
<dbReference type="PANTHER" id="PTHR30365">
    <property type="entry name" value="CYTOCHROME D UBIQUINOL OXIDASE"/>
    <property type="match status" value="1"/>
</dbReference>
<comment type="caution">
    <text evidence="13">The sequence shown here is derived from an EMBL/GenBank/DDBJ whole genome shotgun (WGS) entry which is preliminary data.</text>
</comment>
<comment type="similarity">
    <text evidence="2 12">Belongs to the cytochrome ubiquinol oxidase subunit 1 family.</text>
</comment>
<comment type="subcellular location">
    <subcellularLocation>
        <location evidence="1">Cell membrane</location>
        <topology evidence="1">Multi-pass membrane protein</topology>
    </subcellularLocation>
</comment>
<proteinExistence type="inferred from homology"/>
<feature type="transmembrane region" description="Helical" evidence="12">
    <location>
        <begin position="219"/>
        <end position="237"/>
    </location>
</feature>
<keyword evidence="7 12" id="KW-0479">Metal-binding</keyword>
<evidence type="ECO:0000256" key="5">
    <source>
        <dbReference type="ARBA" id="ARBA00022617"/>
    </source>
</evidence>
<dbReference type="InterPro" id="IPR002585">
    <property type="entry name" value="Cyt-d_ubiquinol_oxidase_su_1"/>
</dbReference>
<dbReference type="PANTHER" id="PTHR30365:SF14">
    <property type="entry name" value="CYTOCHROME BD MENAQUINOL OXIDASE SUBUNIT I-RELATED"/>
    <property type="match status" value="1"/>
</dbReference>
<keyword evidence="8 12" id="KW-0249">Electron transport</keyword>
<dbReference type="EMBL" id="JAYGJQ010000001">
    <property type="protein sequence ID" value="MEA9356061.1"/>
    <property type="molecule type" value="Genomic_DNA"/>
</dbReference>
<evidence type="ECO:0000256" key="7">
    <source>
        <dbReference type="ARBA" id="ARBA00022723"/>
    </source>
</evidence>
<evidence type="ECO:0000256" key="4">
    <source>
        <dbReference type="ARBA" id="ARBA00022475"/>
    </source>
</evidence>
<evidence type="ECO:0000256" key="10">
    <source>
        <dbReference type="ARBA" id="ARBA00023004"/>
    </source>
</evidence>
<evidence type="ECO:0000256" key="11">
    <source>
        <dbReference type="ARBA" id="ARBA00023136"/>
    </source>
</evidence>
<evidence type="ECO:0000313" key="14">
    <source>
        <dbReference type="Proteomes" id="UP001302274"/>
    </source>
</evidence>
<evidence type="ECO:0000256" key="2">
    <source>
        <dbReference type="ARBA" id="ARBA00009819"/>
    </source>
</evidence>
<dbReference type="Proteomes" id="UP001302274">
    <property type="component" value="Unassembled WGS sequence"/>
</dbReference>
<reference evidence="13 14" key="1">
    <citation type="submission" date="2023-11" db="EMBL/GenBank/DDBJ databases">
        <title>A Novel Polar Bacteriovorax (B. antarcticus) Isolated from the Biocrust in Antarctica.</title>
        <authorList>
            <person name="Mun W."/>
            <person name="Choi S.Y."/>
            <person name="Mitchell R.J."/>
        </authorList>
    </citation>
    <scope>NUCLEOTIDE SEQUENCE [LARGE SCALE GENOMIC DNA]</scope>
    <source>
        <strain evidence="13 14">PP10</strain>
    </source>
</reference>
<accession>A0ABU5VSN3</accession>
<keyword evidence="6 12" id="KW-0812">Transmembrane</keyword>
<evidence type="ECO:0000313" key="13">
    <source>
        <dbReference type="EMBL" id="MEA9356061.1"/>
    </source>
</evidence>
<dbReference type="PIRSF" id="PIRSF006446">
    <property type="entry name" value="Cyt_quinol_oxidase_1"/>
    <property type="match status" value="1"/>
</dbReference>
<feature type="transmembrane region" description="Helical" evidence="12">
    <location>
        <begin position="99"/>
        <end position="120"/>
    </location>
</feature>
<evidence type="ECO:0000256" key="1">
    <source>
        <dbReference type="ARBA" id="ARBA00004651"/>
    </source>
</evidence>
<keyword evidence="14" id="KW-1185">Reference proteome</keyword>
<evidence type="ECO:0000256" key="6">
    <source>
        <dbReference type="ARBA" id="ARBA00022692"/>
    </source>
</evidence>
<protein>
    <submittedName>
        <fullName evidence="13">Cytochrome ubiquinol oxidase subunit I</fullName>
    </submittedName>
</protein>
<keyword evidence="9 12" id="KW-1133">Transmembrane helix</keyword>
<dbReference type="Pfam" id="PF01654">
    <property type="entry name" value="Cyt_bd_oxida_I"/>
    <property type="match status" value="1"/>
</dbReference>
<evidence type="ECO:0000256" key="3">
    <source>
        <dbReference type="ARBA" id="ARBA00022448"/>
    </source>
</evidence>
<keyword evidence="4 12" id="KW-1003">Cell membrane</keyword>
<feature type="transmembrane region" description="Helical" evidence="12">
    <location>
        <begin position="356"/>
        <end position="376"/>
    </location>
</feature>
<keyword evidence="11 12" id="KW-0472">Membrane</keyword>
<feature type="transmembrane region" description="Helical" evidence="12">
    <location>
        <begin position="132"/>
        <end position="153"/>
    </location>
</feature>
<gene>
    <name evidence="13" type="ORF">SHI21_07610</name>
</gene>
<evidence type="ECO:0000256" key="12">
    <source>
        <dbReference type="PIRNR" id="PIRNR006446"/>
    </source>
</evidence>
<feature type="transmembrane region" description="Helical" evidence="12">
    <location>
        <begin position="64"/>
        <end position="87"/>
    </location>
</feature>
<keyword evidence="10 12" id="KW-0408">Iron</keyword>
<feature type="transmembrane region" description="Helical" evidence="12">
    <location>
        <begin position="20"/>
        <end position="43"/>
    </location>
</feature>
<evidence type="ECO:0000256" key="8">
    <source>
        <dbReference type="ARBA" id="ARBA00022982"/>
    </source>
</evidence>
<keyword evidence="5 12" id="KW-0349">Heme</keyword>
<keyword evidence="3 12" id="KW-0813">Transport</keyword>
<evidence type="ECO:0000256" key="9">
    <source>
        <dbReference type="ARBA" id="ARBA00022989"/>
    </source>
</evidence>
<name>A0ABU5VSN3_9BACT</name>
<feature type="transmembrane region" description="Helical" evidence="12">
    <location>
        <begin position="185"/>
        <end position="207"/>
    </location>
</feature>
<feature type="transmembrane region" description="Helical" evidence="12">
    <location>
        <begin position="404"/>
        <end position="427"/>
    </location>
</feature>
<feature type="transmembrane region" description="Helical" evidence="12">
    <location>
        <begin position="318"/>
        <end position="344"/>
    </location>
</feature>
<organism evidence="13 14">
    <name type="scientific">Bacteriovorax antarcticus</name>
    <dbReference type="NCBI Taxonomy" id="3088717"/>
    <lineage>
        <taxon>Bacteria</taxon>
        <taxon>Pseudomonadati</taxon>
        <taxon>Bdellovibrionota</taxon>
        <taxon>Bacteriovoracia</taxon>
        <taxon>Bacteriovoracales</taxon>
        <taxon>Bacteriovoracaceae</taxon>
        <taxon>Bacteriovorax</taxon>
    </lineage>
</organism>